<dbReference type="Gene3D" id="3.30.70.270">
    <property type="match status" value="1"/>
</dbReference>
<dbReference type="Gene3D" id="3.30.420.10">
    <property type="entry name" value="Ribonuclease H-like superfamily/Ribonuclease H"/>
    <property type="match status" value="1"/>
</dbReference>
<proteinExistence type="predicted"/>
<dbReference type="InterPro" id="IPR043502">
    <property type="entry name" value="DNA/RNA_pol_sf"/>
</dbReference>
<dbReference type="GO" id="GO:0003676">
    <property type="term" value="F:nucleic acid binding"/>
    <property type="evidence" value="ECO:0007669"/>
    <property type="project" value="InterPro"/>
</dbReference>
<dbReference type="SUPFAM" id="SSF56672">
    <property type="entry name" value="DNA/RNA polymerases"/>
    <property type="match status" value="1"/>
</dbReference>
<evidence type="ECO:0000313" key="1">
    <source>
        <dbReference type="EMBL" id="GEU61554.1"/>
    </source>
</evidence>
<organism evidence="1">
    <name type="scientific">Tanacetum cinerariifolium</name>
    <name type="common">Dalmatian daisy</name>
    <name type="synonym">Chrysanthemum cinerariifolium</name>
    <dbReference type="NCBI Taxonomy" id="118510"/>
    <lineage>
        <taxon>Eukaryota</taxon>
        <taxon>Viridiplantae</taxon>
        <taxon>Streptophyta</taxon>
        <taxon>Embryophyta</taxon>
        <taxon>Tracheophyta</taxon>
        <taxon>Spermatophyta</taxon>
        <taxon>Magnoliopsida</taxon>
        <taxon>eudicotyledons</taxon>
        <taxon>Gunneridae</taxon>
        <taxon>Pentapetalae</taxon>
        <taxon>asterids</taxon>
        <taxon>campanulids</taxon>
        <taxon>Asterales</taxon>
        <taxon>Asteraceae</taxon>
        <taxon>Asteroideae</taxon>
        <taxon>Anthemideae</taxon>
        <taxon>Anthemidinae</taxon>
        <taxon>Tanacetum</taxon>
    </lineage>
</organism>
<accession>A0A6L2LMP5</accession>
<name>A0A6L2LMP5_TANCI</name>
<sequence>MGRNLEAYMDDMVIKSKIELEMIKDIKETLLTLKKSEFRKSKGCKNVSLPSNLKQMQRLSGKLAALNRLLFKAAKRALPCLDTLKKCTKKKDLHWTTEVKEAFQTMKKLIAELPTLTAPKKEFRVPTTIITDNGTQLINDPFKSWAKGIGIKLVSTSEEGVWVKELPNVLWAHKTTPKTSNEETPFSLAYGTEAIIPVEIGIPTRKTIQGSDKENEEALRLHWNEVSPSLSLLELVIKQLAIKLVEEYGFVICLSLVGLTSRSYEDRPVIRMSQSRQHDKSKSVSLGCSRNTTRIMRRTIMVTFVFTLCEEQVIWNSVLMRLIDELLALDSIVCFAFSDRRLERTATFSISTNSA</sequence>
<reference evidence="1" key="1">
    <citation type="journal article" date="2019" name="Sci. Rep.">
        <title>Draft genome of Tanacetum cinerariifolium, the natural source of mosquito coil.</title>
        <authorList>
            <person name="Yamashiro T."/>
            <person name="Shiraishi A."/>
            <person name="Satake H."/>
            <person name="Nakayama K."/>
        </authorList>
    </citation>
    <scope>NUCLEOTIDE SEQUENCE</scope>
</reference>
<evidence type="ECO:0008006" key="2">
    <source>
        <dbReference type="Google" id="ProtNLM"/>
    </source>
</evidence>
<dbReference type="AlphaFoldDB" id="A0A6L2LMP5"/>
<dbReference type="InterPro" id="IPR036397">
    <property type="entry name" value="RNaseH_sf"/>
</dbReference>
<gene>
    <name evidence="1" type="ORF">Tci_033532</name>
</gene>
<dbReference type="EMBL" id="BKCJ010004525">
    <property type="protein sequence ID" value="GEU61554.1"/>
    <property type="molecule type" value="Genomic_DNA"/>
</dbReference>
<comment type="caution">
    <text evidence="1">The sequence shown here is derived from an EMBL/GenBank/DDBJ whole genome shotgun (WGS) entry which is preliminary data.</text>
</comment>
<dbReference type="InterPro" id="IPR043128">
    <property type="entry name" value="Rev_trsase/Diguanyl_cyclase"/>
</dbReference>
<dbReference type="PANTHER" id="PTHR48475:SF2">
    <property type="entry name" value="RIBONUCLEASE H"/>
    <property type="match status" value="1"/>
</dbReference>
<protein>
    <recommendedName>
        <fullName evidence="2">Reverse transcriptase domain-containing protein</fullName>
    </recommendedName>
</protein>
<dbReference type="PANTHER" id="PTHR48475">
    <property type="entry name" value="RIBONUCLEASE H"/>
    <property type="match status" value="1"/>
</dbReference>